<dbReference type="STRING" id="1245528.M3IS69"/>
<feature type="compositionally biased region" description="Low complexity" evidence="3">
    <location>
        <begin position="242"/>
        <end position="252"/>
    </location>
</feature>
<dbReference type="GO" id="GO:0005789">
    <property type="term" value="C:endoplasmic reticulum membrane"/>
    <property type="evidence" value="ECO:0007669"/>
    <property type="project" value="UniProtKB-ARBA"/>
</dbReference>
<evidence type="ECO:0000256" key="3">
    <source>
        <dbReference type="SAM" id="MobiDB-lite"/>
    </source>
</evidence>
<feature type="domain" description="IPT/TIG" evidence="5">
    <location>
        <begin position="376"/>
        <end position="463"/>
    </location>
</feature>
<dbReference type="GO" id="GO:0030466">
    <property type="term" value="P:silent mating-type cassette heterochromatin formation"/>
    <property type="evidence" value="ECO:0007669"/>
    <property type="project" value="UniProtKB-ARBA"/>
</dbReference>
<dbReference type="Pfam" id="PF01833">
    <property type="entry name" value="TIG"/>
    <property type="match status" value="1"/>
</dbReference>
<keyword evidence="4" id="KW-0812">Transmembrane</keyword>
<dbReference type="GO" id="GO:2001280">
    <property type="term" value="P:positive regulation of unsaturated fatty acid biosynthetic process"/>
    <property type="evidence" value="ECO:0007669"/>
    <property type="project" value="UniProtKB-ARBA"/>
</dbReference>
<dbReference type="GO" id="GO:0045944">
    <property type="term" value="P:positive regulation of transcription by RNA polymerase II"/>
    <property type="evidence" value="ECO:0007669"/>
    <property type="project" value="UniProtKB-ARBA"/>
</dbReference>
<evidence type="ECO:0000313" key="7">
    <source>
        <dbReference type="Proteomes" id="UP000011777"/>
    </source>
</evidence>
<keyword evidence="4" id="KW-1133">Transmembrane helix</keyword>
<dbReference type="eggNOG" id="KOG3836">
    <property type="taxonomic scope" value="Eukaryota"/>
</dbReference>
<keyword evidence="7" id="KW-1185">Reference proteome</keyword>
<feature type="region of interest" description="Disordered" evidence="3">
    <location>
        <begin position="498"/>
        <end position="524"/>
    </location>
</feature>
<feature type="region of interest" description="Disordered" evidence="3">
    <location>
        <begin position="319"/>
        <end position="373"/>
    </location>
</feature>
<proteinExistence type="predicted"/>
<feature type="compositionally biased region" description="Low complexity" evidence="3">
    <location>
        <begin position="22"/>
        <end position="34"/>
    </location>
</feature>
<keyword evidence="4" id="KW-0472">Membrane</keyword>
<name>M3IS69_CANMX</name>
<sequence length="673" mass="74719">MDSVDILDEFFTFSPQPPQSQPQPQSWKFGNPSPITTPPSIDPDASYLDFNNDSVNTLPYVLKIGKLPSYSRVETMIKLDLSLIATTPTASAFNQLKISQDLISKPKLCLSEEIPFSLRPSTLFMDAFVLTNNLNHSCQICKRCTEREKKRSSRGTKSSGKMWDGEAPKKAIIINSKELIPLAVVPGCESKFDLSARVICYCRHHKEQEGFRILIVLKDYVGNVVARQISTPILIMDRKKSSSTPTNSSKTTDFQLSPPESSASEAVVDQPPQQSYKRKKLSSTATDDSFSASTFPMYTSGYSPLSNSDTSASHTKLNTLANFPGLSPVSQTQPSLSQPDPQSQQPSLVQQVPSHSSSQIFQAPQQQSQQQQQQFLPSIQKIIPAQGSIRGGIEVTILGFNFRPGLSVKFGANQALATHCWSETTIVTYLPPAAQPGQVLVTFENQDHSMMGGLQQQQIFTYTDDSDRQLIELALQIVGLKMNGKLEDAKNIAKRIVGTDTNNTGNNTNSSSTNTSPNTSEWFDSDNKQFAKLNKLVEYFESRANNDSDLKKWSSMKTSEIFGEEEEEYFADSETIPSYKSIFPATGKTITAETDEAHNEHDAGVTSDSSEDMVVSYINHPRKTVENDKMLIFFWIPTLVGILTVLFLVYVMGFQLNDNFVFDKVVSYISTFT</sequence>
<dbReference type="InterPro" id="IPR014756">
    <property type="entry name" value="Ig_E-set"/>
</dbReference>
<dbReference type="InterPro" id="IPR057962">
    <property type="entry name" value="SPT23_MGA2_DBD"/>
</dbReference>
<dbReference type="AlphaFoldDB" id="M3IS69"/>
<dbReference type="SUPFAM" id="SSF81296">
    <property type="entry name" value="E set domains"/>
    <property type="match status" value="1"/>
</dbReference>
<feature type="region of interest" description="Disordered" evidence="3">
    <location>
        <begin position="12"/>
        <end position="35"/>
    </location>
</feature>
<dbReference type="OrthoDB" id="71307at2759"/>
<feature type="compositionally biased region" description="Low complexity" evidence="3">
    <location>
        <begin position="499"/>
        <end position="520"/>
    </location>
</feature>
<evidence type="ECO:0000256" key="2">
    <source>
        <dbReference type="ARBA" id="ARBA00022737"/>
    </source>
</evidence>
<keyword evidence="1" id="KW-0597">Phosphoprotein</keyword>
<dbReference type="Proteomes" id="UP000011777">
    <property type="component" value="Unassembled WGS sequence"/>
</dbReference>
<evidence type="ECO:0000313" key="6">
    <source>
        <dbReference type="EMBL" id="EMG49396.1"/>
    </source>
</evidence>
<accession>M3IS69</accession>
<dbReference type="InterPro" id="IPR013783">
    <property type="entry name" value="Ig-like_fold"/>
</dbReference>
<evidence type="ECO:0000256" key="4">
    <source>
        <dbReference type="SAM" id="Phobius"/>
    </source>
</evidence>
<dbReference type="CDD" id="cd00102">
    <property type="entry name" value="IPT"/>
    <property type="match status" value="1"/>
</dbReference>
<dbReference type="SMART" id="SM00429">
    <property type="entry name" value="IPT"/>
    <property type="match status" value="1"/>
</dbReference>
<dbReference type="HOGENOM" id="CLU_377215_0_0_1"/>
<feature type="compositionally biased region" description="Polar residues" evidence="3">
    <location>
        <begin position="253"/>
        <end position="264"/>
    </location>
</feature>
<feature type="transmembrane region" description="Helical" evidence="4">
    <location>
        <begin position="632"/>
        <end position="654"/>
    </location>
</feature>
<dbReference type="EMBL" id="AOGT01000679">
    <property type="protein sequence ID" value="EMG49396.1"/>
    <property type="molecule type" value="Genomic_DNA"/>
</dbReference>
<reference evidence="6 7" key="1">
    <citation type="submission" date="2013-02" db="EMBL/GenBank/DDBJ databases">
        <title>Genome sequence of Candida maltosa Xu316, a potential industrial strain for xylitol and ethanol production.</title>
        <authorList>
            <person name="Yu J."/>
            <person name="Wang Q."/>
            <person name="Geng X."/>
            <person name="Bao W."/>
            <person name="He P."/>
            <person name="Cai J."/>
        </authorList>
    </citation>
    <scope>NUCLEOTIDE SEQUENCE [LARGE SCALE GENOMIC DNA]</scope>
    <source>
        <strain evidence="7">Xu316</strain>
    </source>
</reference>
<evidence type="ECO:0000256" key="1">
    <source>
        <dbReference type="ARBA" id="ARBA00022553"/>
    </source>
</evidence>
<dbReference type="Pfam" id="PF25603">
    <property type="entry name" value="SPT23_MGA2_DBD"/>
    <property type="match status" value="1"/>
</dbReference>
<evidence type="ECO:0000259" key="5">
    <source>
        <dbReference type="SMART" id="SM00429"/>
    </source>
</evidence>
<gene>
    <name evidence="6" type="ORF">G210_5840</name>
</gene>
<dbReference type="GO" id="GO:0033554">
    <property type="term" value="P:cellular response to stress"/>
    <property type="evidence" value="ECO:0007669"/>
    <property type="project" value="UniProtKB-ARBA"/>
</dbReference>
<protein>
    <recommendedName>
        <fullName evidence="5">IPT/TIG domain-containing protein</fullName>
    </recommendedName>
</protein>
<organism evidence="6 7">
    <name type="scientific">Candida maltosa (strain Xu316)</name>
    <name type="common">Yeast</name>
    <dbReference type="NCBI Taxonomy" id="1245528"/>
    <lineage>
        <taxon>Eukaryota</taxon>
        <taxon>Fungi</taxon>
        <taxon>Dikarya</taxon>
        <taxon>Ascomycota</taxon>
        <taxon>Saccharomycotina</taxon>
        <taxon>Pichiomycetes</taxon>
        <taxon>Debaryomycetaceae</taxon>
        <taxon>Candida/Lodderomyces clade</taxon>
        <taxon>Candida</taxon>
    </lineage>
</organism>
<dbReference type="InterPro" id="IPR002909">
    <property type="entry name" value="IPT_dom"/>
</dbReference>
<dbReference type="Gene3D" id="2.60.40.10">
    <property type="entry name" value="Immunoglobulins"/>
    <property type="match status" value="1"/>
</dbReference>
<keyword evidence="2" id="KW-0677">Repeat</keyword>
<dbReference type="FunFam" id="2.60.40.10:FF:001880">
    <property type="entry name" value="Mga2p"/>
    <property type="match status" value="1"/>
</dbReference>
<feature type="compositionally biased region" description="Low complexity" evidence="3">
    <location>
        <begin position="330"/>
        <end position="373"/>
    </location>
</feature>
<dbReference type="OMA" id="IQYWSPN"/>
<feature type="region of interest" description="Disordered" evidence="3">
    <location>
        <begin position="238"/>
        <end position="288"/>
    </location>
</feature>
<comment type="caution">
    <text evidence="6">The sequence shown here is derived from an EMBL/GenBank/DDBJ whole genome shotgun (WGS) entry which is preliminary data.</text>
</comment>
<dbReference type="GO" id="GO:0005634">
    <property type="term" value="C:nucleus"/>
    <property type="evidence" value="ECO:0007669"/>
    <property type="project" value="UniProtKB-ARBA"/>
</dbReference>